<evidence type="ECO:0000313" key="2">
    <source>
        <dbReference type="EMBL" id="GMM50509.1"/>
    </source>
</evidence>
<dbReference type="Gene3D" id="2.60.120.460">
    <property type="entry name" value="YjbQ-like"/>
    <property type="match status" value="1"/>
</dbReference>
<dbReference type="PANTHER" id="PTHR30615:SF8">
    <property type="entry name" value="UPF0047 PROTEIN C4A8.02C"/>
    <property type="match status" value="1"/>
</dbReference>
<protein>
    <recommendedName>
        <fullName evidence="4">Secondary thiamine-phosphate synthase enzyme</fullName>
    </recommendedName>
</protein>
<comment type="caution">
    <text evidence="2">The sequence shown here is derived from an EMBL/GenBank/DDBJ whole genome shotgun (WGS) entry which is preliminary data.</text>
</comment>
<evidence type="ECO:0000256" key="1">
    <source>
        <dbReference type="ARBA" id="ARBA00005534"/>
    </source>
</evidence>
<dbReference type="Proteomes" id="UP001362899">
    <property type="component" value="Unassembled WGS sequence"/>
</dbReference>
<reference evidence="2 3" key="1">
    <citation type="journal article" date="2023" name="Elife">
        <title>Identification of key yeast species and microbe-microbe interactions impacting larval growth of Drosophila in the wild.</title>
        <authorList>
            <person name="Mure A."/>
            <person name="Sugiura Y."/>
            <person name="Maeda R."/>
            <person name="Honda K."/>
            <person name="Sakurai N."/>
            <person name="Takahashi Y."/>
            <person name="Watada M."/>
            <person name="Katoh T."/>
            <person name="Gotoh A."/>
            <person name="Gotoh Y."/>
            <person name="Taniguchi I."/>
            <person name="Nakamura K."/>
            <person name="Hayashi T."/>
            <person name="Katayama T."/>
            <person name="Uemura T."/>
            <person name="Hattori Y."/>
        </authorList>
    </citation>
    <scope>NUCLEOTIDE SEQUENCE [LARGE SCALE GENOMIC DNA]</scope>
    <source>
        <strain evidence="2 3">SB-73</strain>
    </source>
</reference>
<proteinExistence type="inferred from homology"/>
<dbReference type="Pfam" id="PF01894">
    <property type="entry name" value="YjbQ"/>
    <property type="match status" value="1"/>
</dbReference>
<dbReference type="InterPro" id="IPR035917">
    <property type="entry name" value="YjbQ-like_sf"/>
</dbReference>
<organism evidence="2 3">
    <name type="scientific">Starmerella bacillaris</name>
    <name type="common">Yeast</name>
    <name type="synonym">Candida zemplinina</name>
    <dbReference type="NCBI Taxonomy" id="1247836"/>
    <lineage>
        <taxon>Eukaryota</taxon>
        <taxon>Fungi</taxon>
        <taxon>Dikarya</taxon>
        <taxon>Ascomycota</taxon>
        <taxon>Saccharomycotina</taxon>
        <taxon>Dipodascomycetes</taxon>
        <taxon>Dipodascales</taxon>
        <taxon>Trichomonascaceae</taxon>
        <taxon>Starmerella</taxon>
    </lineage>
</organism>
<evidence type="ECO:0000313" key="3">
    <source>
        <dbReference type="Proteomes" id="UP001362899"/>
    </source>
</evidence>
<comment type="similarity">
    <text evidence="1">Belongs to the UPF0047 family.</text>
</comment>
<dbReference type="InterPro" id="IPR001602">
    <property type="entry name" value="UPF0047_YjbQ-like"/>
</dbReference>
<dbReference type="AlphaFoldDB" id="A0AAV5RJ03"/>
<name>A0AAV5RJ03_STABA</name>
<gene>
    <name evidence="2" type="ORF">DASB73_014670</name>
</gene>
<dbReference type="PANTHER" id="PTHR30615">
    <property type="entry name" value="UNCHARACTERIZED PROTEIN YJBQ-RELATED"/>
    <property type="match status" value="1"/>
</dbReference>
<dbReference type="PIRSF" id="PIRSF004681">
    <property type="entry name" value="UCP004681"/>
    <property type="match status" value="1"/>
</dbReference>
<accession>A0AAV5RJ03</accession>
<dbReference type="SUPFAM" id="SSF111038">
    <property type="entry name" value="YjbQ-like"/>
    <property type="match status" value="1"/>
</dbReference>
<sequence>MWIQKEITLEPRSQGIYLIDQEVLSKVPDIRLIKAGIMTVFCKHTSCGITLNESWDPSVRTDFQNALNKLAPESGEYLHDDEGSDDMPSHIKCSLVGCTVMVPITNGKPNLGTWQGLYFCEFRRYMHQRTLVITIHGEK</sequence>
<dbReference type="NCBIfam" id="TIGR00149">
    <property type="entry name" value="TIGR00149_YjbQ"/>
    <property type="match status" value="1"/>
</dbReference>
<keyword evidence="3" id="KW-1185">Reference proteome</keyword>
<dbReference type="EMBL" id="BTGC01000003">
    <property type="protein sequence ID" value="GMM50509.1"/>
    <property type="molecule type" value="Genomic_DNA"/>
</dbReference>
<evidence type="ECO:0008006" key="4">
    <source>
        <dbReference type="Google" id="ProtNLM"/>
    </source>
</evidence>